<dbReference type="Proteomes" id="UP001597191">
    <property type="component" value="Unassembled WGS sequence"/>
</dbReference>
<evidence type="ECO:0000313" key="2">
    <source>
        <dbReference type="Proteomes" id="UP001597191"/>
    </source>
</evidence>
<keyword evidence="2" id="KW-1185">Reference proteome</keyword>
<sequence>MLVLDFLQLIADLRKKTTFYYRSDNQNWPLLLAEPQTEPQACLLLTTTTGNKTLHQWELLFLLKQPDYYQLPIYVYHDGKQYPIFGFRMVNQQAWLH</sequence>
<organism evidence="1 2">
    <name type="scientific">Lapidilactobacillus gannanensis</name>
    <dbReference type="NCBI Taxonomy" id="2486002"/>
    <lineage>
        <taxon>Bacteria</taxon>
        <taxon>Bacillati</taxon>
        <taxon>Bacillota</taxon>
        <taxon>Bacilli</taxon>
        <taxon>Lactobacillales</taxon>
        <taxon>Lactobacillaceae</taxon>
        <taxon>Lapidilactobacillus</taxon>
    </lineage>
</organism>
<comment type="caution">
    <text evidence="1">The sequence shown here is derived from an EMBL/GenBank/DDBJ whole genome shotgun (WGS) entry which is preliminary data.</text>
</comment>
<reference evidence="2" key="1">
    <citation type="journal article" date="2019" name="Int. J. Syst. Evol. Microbiol.">
        <title>The Global Catalogue of Microorganisms (GCM) 10K type strain sequencing project: providing services to taxonomists for standard genome sequencing and annotation.</title>
        <authorList>
            <consortium name="The Broad Institute Genomics Platform"/>
            <consortium name="The Broad Institute Genome Sequencing Center for Infectious Disease"/>
            <person name="Wu L."/>
            <person name="Ma J."/>
        </authorList>
    </citation>
    <scope>NUCLEOTIDE SEQUENCE [LARGE SCALE GENOMIC DNA]</scope>
    <source>
        <strain evidence="2">CCM 8937</strain>
    </source>
</reference>
<protein>
    <submittedName>
        <fullName evidence="1">Uncharacterized protein</fullName>
    </submittedName>
</protein>
<dbReference type="RefSeq" id="WP_125651243.1">
    <property type="nucleotide sequence ID" value="NZ_RHOT01000045.1"/>
</dbReference>
<name>A0ABW4BKN7_9LACO</name>
<accession>A0ABW4BKN7</accession>
<gene>
    <name evidence="1" type="ORF">ACFQ4R_01070</name>
</gene>
<dbReference type="EMBL" id="JBHTOH010000012">
    <property type="protein sequence ID" value="MFD1410213.1"/>
    <property type="molecule type" value="Genomic_DNA"/>
</dbReference>
<proteinExistence type="predicted"/>
<evidence type="ECO:0000313" key="1">
    <source>
        <dbReference type="EMBL" id="MFD1410213.1"/>
    </source>
</evidence>